<keyword evidence="1" id="KW-0472">Membrane</keyword>
<dbReference type="Gene3D" id="1.25.40.10">
    <property type="entry name" value="Tetratricopeptide repeat domain"/>
    <property type="match status" value="2"/>
</dbReference>
<feature type="transmembrane region" description="Helical" evidence="1">
    <location>
        <begin position="35"/>
        <end position="56"/>
    </location>
</feature>
<dbReference type="InterPro" id="IPR011990">
    <property type="entry name" value="TPR-like_helical_dom_sf"/>
</dbReference>
<evidence type="ECO:0008006" key="4">
    <source>
        <dbReference type="Google" id="ProtNLM"/>
    </source>
</evidence>
<reference evidence="2 3" key="1">
    <citation type="submission" date="2020-06" db="EMBL/GenBank/DDBJ databases">
        <title>Rheinheimera sp. nov., a marine bacterium isolated from coastal.</title>
        <authorList>
            <person name="Yu Q."/>
            <person name="Qi Y."/>
            <person name="Pu J."/>
        </authorList>
    </citation>
    <scope>NUCLEOTIDE SEQUENCE [LARGE SCALE GENOMIC DNA]</scope>
    <source>
        <strain evidence="2 3">YQF-2</strain>
    </source>
</reference>
<organism evidence="2 3">
    <name type="scientific">Rheinheimera lutimaris</name>
    <dbReference type="NCBI Taxonomy" id="2740584"/>
    <lineage>
        <taxon>Bacteria</taxon>
        <taxon>Pseudomonadati</taxon>
        <taxon>Pseudomonadota</taxon>
        <taxon>Gammaproteobacteria</taxon>
        <taxon>Chromatiales</taxon>
        <taxon>Chromatiaceae</taxon>
        <taxon>Rheinheimera</taxon>
    </lineage>
</organism>
<sequence length="367" mass="39438">MSVLNKMLRDLEQRQPQSASATHSAQLAYRPERPLWLTLLLLLSLGLLCFAVYGILTRDIAVNTSHGSAALEVTPPGAILTVAGNNAVIAAATDDSINAPAIAQTLTPDTVAVIVADTVPLLSEGSDSRVNNADIVAEPPTAAVAAMPAPPVEDKPVATTAKSAPAAGKMTIERPVEPVAQRKAALRQQALTAAQDGQLQQALQYWQQLQQLAPQDAELYLVQAGLWLQLGQPAQAHAVLQLAVAQGIVHADIQLMLAQHAAAAQQWQAVDALLPPQFALAQQPDYYGMKATALQQLGQHQAALHWFSQLLLLQPQQGRWWLGAAISYDALAERAQAQHHYRQALQRSEILSVASRNYIQQRLAATE</sequence>
<dbReference type="SUPFAM" id="SSF48452">
    <property type="entry name" value="TPR-like"/>
    <property type="match status" value="1"/>
</dbReference>
<accession>A0A7Y5EIN7</accession>
<name>A0A7Y5EIN7_9GAMM</name>
<evidence type="ECO:0000256" key="1">
    <source>
        <dbReference type="SAM" id="Phobius"/>
    </source>
</evidence>
<dbReference type="AlphaFoldDB" id="A0A7Y5EIN7"/>
<comment type="caution">
    <text evidence="2">The sequence shown here is derived from an EMBL/GenBank/DDBJ whole genome shotgun (WGS) entry which is preliminary data.</text>
</comment>
<keyword evidence="1" id="KW-0812">Transmembrane</keyword>
<proteinExistence type="predicted"/>
<dbReference type="EMBL" id="JABSOD010000008">
    <property type="protein sequence ID" value="NRQ42977.1"/>
    <property type="molecule type" value="Genomic_DNA"/>
</dbReference>
<gene>
    <name evidence="2" type="ORF">HRH59_10475</name>
</gene>
<dbReference type="SMART" id="SM00028">
    <property type="entry name" value="TPR"/>
    <property type="match status" value="3"/>
</dbReference>
<keyword evidence="3" id="KW-1185">Reference proteome</keyword>
<protein>
    <recommendedName>
        <fullName evidence="4">MSHA biogenesis protein MshN</fullName>
    </recommendedName>
</protein>
<evidence type="ECO:0000313" key="2">
    <source>
        <dbReference type="EMBL" id="NRQ42977.1"/>
    </source>
</evidence>
<dbReference type="InterPro" id="IPR019734">
    <property type="entry name" value="TPR_rpt"/>
</dbReference>
<dbReference type="RefSeq" id="WP_173501214.1">
    <property type="nucleotide sequence ID" value="NZ_JABSOD010000008.1"/>
</dbReference>
<evidence type="ECO:0000313" key="3">
    <source>
        <dbReference type="Proteomes" id="UP000523161"/>
    </source>
</evidence>
<dbReference type="Proteomes" id="UP000523161">
    <property type="component" value="Unassembled WGS sequence"/>
</dbReference>
<keyword evidence="1" id="KW-1133">Transmembrane helix</keyword>